<dbReference type="Pfam" id="PF25973">
    <property type="entry name" value="BSH_CzcB"/>
    <property type="match status" value="1"/>
</dbReference>
<feature type="domain" description="CzcB-like barrel-sandwich hybrid" evidence="6">
    <location>
        <begin position="104"/>
        <end position="236"/>
    </location>
</feature>
<proteinExistence type="inferred from homology"/>
<dbReference type="InterPro" id="IPR006143">
    <property type="entry name" value="RND_pump_MFP"/>
</dbReference>
<evidence type="ECO:0000256" key="3">
    <source>
        <dbReference type="SAM" id="Phobius"/>
    </source>
</evidence>
<dbReference type="GO" id="GO:1990281">
    <property type="term" value="C:efflux pump complex"/>
    <property type="evidence" value="ECO:0007669"/>
    <property type="project" value="TreeGrafter"/>
</dbReference>
<organism evidence="7 8">
    <name type="scientific">Edaphosphingomonas haloaromaticamans</name>
    <dbReference type="NCBI Taxonomy" id="653954"/>
    <lineage>
        <taxon>Bacteria</taxon>
        <taxon>Pseudomonadati</taxon>
        <taxon>Pseudomonadota</taxon>
        <taxon>Alphaproteobacteria</taxon>
        <taxon>Sphingomonadales</taxon>
        <taxon>Rhizorhabdaceae</taxon>
        <taxon>Edaphosphingomonas</taxon>
    </lineage>
</organism>
<dbReference type="InterPro" id="IPR058792">
    <property type="entry name" value="Beta-barrel_RND_2"/>
</dbReference>
<dbReference type="EMBL" id="MIPT01000001">
    <property type="protein sequence ID" value="OHT18136.1"/>
    <property type="molecule type" value="Genomic_DNA"/>
</dbReference>
<dbReference type="NCBIfam" id="TIGR01730">
    <property type="entry name" value="RND_mfp"/>
    <property type="match status" value="1"/>
</dbReference>
<dbReference type="Pfam" id="PF25967">
    <property type="entry name" value="RND-MFP_C"/>
    <property type="match status" value="1"/>
</dbReference>
<evidence type="ECO:0000256" key="2">
    <source>
        <dbReference type="SAM" id="Coils"/>
    </source>
</evidence>
<comment type="similarity">
    <text evidence="1">Belongs to the membrane fusion protein (MFP) (TC 8.A.1) family.</text>
</comment>
<evidence type="ECO:0000313" key="7">
    <source>
        <dbReference type="EMBL" id="OHT18136.1"/>
    </source>
</evidence>
<dbReference type="InterPro" id="IPR058647">
    <property type="entry name" value="BSH_CzcB-like"/>
</dbReference>
<feature type="coiled-coil region" evidence="2">
    <location>
        <begin position="136"/>
        <end position="163"/>
    </location>
</feature>
<accession>A0A1S1H914</accession>
<evidence type="ECO:0000259" key="4">
    <source>
        <dbReference type="Pfam" id="PF25954"/>
    </source>
</evidence>
<dbReference type="Gene3D" id="2.40.30.170">
    <property type="match status" value="1"/>
</dbReference>
<feature type="domain" description="CusB-like beta-barrel" evidence="4">
    <location>
        <begin position="246"/>
        <end position="315"/>
    </location>
</feature>
<dbReference type="AlphaFoldDB" id="A0A1S1H914"/>
<dbReference type="Gene3D" id="1.10.287.470">
    <property type="entry name" value="Helix hairpin bin"/>
    <property type="match status" value="1"/>
</dbReference>
<dbReference type="Pfam" id="PF25954">
    <property type="entry name" value="Beta-barrel_RND_2"/>
    <property type="match status" value="1"/>
</dbReference>
<dbReference type="GO" id="GO:0015562">
    <property type="term" value="F:efflux transmembrane transporter activity"/>
    <property type="evidence" value="ECO:0007669"/>
    <property type="project" value="TreeGrafter"/>
</dbReference>
<dbReference type="SUPFAM" id="SSF111369">
    <property type="entry name" value="HlyD-like secretion proteins"/>
    <property type="match status" value="1"/>
</dbReference>
<sequence>MKAMNVEQGFWRKRMETIESVEGGQDVGNGRRRKLLILAGIAVAVLALIAFFALRGGEGPAAQGPSLPRVTVVAPGRQSVTNLISATGNLAARREMPVGVAGEGGIVTRVLVEPGDWVSKGQVLATVDRQVQVQQSAQMHAQIAAAEADARLAQNELERAQKLVARGFVSQADIERKTATRDAALAKVRLASAQYNEMNARLGRLDIRAPEAGLVLARAVEPGQIVSSASTALFRMAKGGEMEMLARLAESDLATLAVGQTALVTPVGTTTSFTGQIWQLSPVIDPLTRQGTVRIALHYDKALRPGGFAAAEITSGHVQAPLLPESAVQSDEKGNFVYIVDGENKVVRRDVKTGAVSNAGIAILSGLTGNEHVVLSAGAFLNPGDKVIPERAKARP</sequence>
<dbReference type="InterPro" id="IPR058627">
    <property type="entry name" value="MdtA-like_C"/>
</dbReference>
<evidence type="ECO:0000256" key="1">
    <source>
        <dbReference type="ARBA" id="ARBA00009477"/>
    </source>
</evidence>
<dbReference type="Gene3D" id="2.40.50.100">
    <property type="match status" value="1"/>
</dbReference>
<evidence type="ECO:0000313" key="8">
    <source>
        <dbReference type="Proteomes" id="UP000179467"/>
    </source>
</evidence>
<dbReference type="PANTHER" id="PTHR30469">
    <property type="entry name" value="MULTIDRUG RESISTANCE PROTEIN MDTA"/>
    <property type="match status" value="1"/>
</dbReference>
<evidence type="ECO:0000259" key="6">
    <source>
        <dbReference type="Pfam" id="PF25973"/>
    </source>
</evidence>
<keyword evidence="3" id="KW-0472">Membrane</keyword>
<evidence type="ECO:0000259" key="5">
    <source>
        <dbReference type="Pfam" id="PF25967"/>
    </source>
</evidence>
<protein>
    <submittedName>
        <fullName evidence="7">Efflux pump periplasmic linker BepF</fullName>
    </submittedName>
</protein>
<feature type="domain" description="Multidrug resistance protein MdtA-like C-terminal permuted SH3" evidence="5">
    <location>
        <begin position="322"/>
        <end position="376"/>
    </location>
</feature>
<reference evidence="7 8" key="1">
    <citation type="submission" date="2016-09" db="EMBL/GenBank/DDBJ databases">
        <title>Metabolic pathway, cell adaptation mechanisms and a novel monoxygenase revealed through proteogenomic-transcription analysis of a Sphingomonas haloaromaticamans strain degrading the fungicide ortho-phenylphenol.</title>
        <authorList>
            <person name="Perruchon C."/>
            <person name="Papadopoulou E.S."/>
            <person name="Rousidou C."/>
            <person name="Vasileiadis S."/>
            <person name="Tanou G."/>
            <person name="Amoutzias G."/>
            <person name="Molassiotis A."/>
            <person name="Karpouzas D.G."/>
        </authorList>
    </citation>
    <scope>NUCLEOTIDE SEQUENCE [LARGE SCALE GENOMIC DNA]</scope>
    <source>
        <strain evidence="7 8">P3</strain>
    </source>
</reference>
<keyword evidence="8" id="KW-1185">Reference proteome</keyword>
<feature type="transmembrane region" description="Helical" evidence="3">
    <location>
        <begin position="35"/>
        <end position="54"/>
    </location>
</feature>
<keyword evidence="3" id="KW-1133">Transmembrane helix</keyword>
<comment type="caution">
    <text evidence="7">The sequence shown here is derived from an EMBL/GenBank/DDBJ whole genome shotgun (WGS) entry which is preliminary data.</text>
</comment>
<name>A0A1S1H914_9SPHN</name>
<gene>
    <name evidence="7" type="primary">bepF_1</name>
    <name evidence="7" type="ORF">BHE75_00105</name>
</gene>
<dbReference type="Gene3D" id="2.40.420.20">
    <property type="match status" value="1"/>
</dbReference>
<keyword evidence="2" id="KW-0175">Coiled coil</keyword>
<dbReference type="Proteomes" id="UP000179467">
    <property type="component" value="Unassembled WGS sequence"/>
</dbReference>
<dbReference type="PANTHER" id="PTHR30469:SF15">
    <property type="entry name" value="HLYD FAMILY OF SECRETION PROTEINS"/>
    <property type="match status" value="1"/>
</dbReference>
<keyword evidence="3" id="KW-0812">Transmembrane</keyword>